<dbReference type="InterPro" id="IPR050312">
    <property type="entry name" value="IolE/XylAMocC-like"/>
</dbReference>
<name>A0A644TCN2_9ZZZZ</name>
<dbReference type="SUPFAM" id="SSF51658">
    <property type="entry name" value="Xylose isomerase-like"/>
    <property type="match status" value="1"/>
</dbReference>
<dbReference type="InterPro" id="IPR013022">
    <property type="entry name" value="Xyl_isomerase-like_TIM-brl"/>
</dbReference>
<comment type="caution">
    <text evidence="2">The sequence shown here is derived from an EMBL/GenBank/DDBJ whole genome shotgun (WGS) entry which is preliminary data.</text>
</comment>
<dbReference type="PANTHER" id="PTHR12110">
    <property type="entry name" value="HYDROXYPYRUVATE ISOMERASE"/>
    <property type="match status" value="1"/>
</dbReference>
<evidence type="ECO:0000259" key="1">
    <source>
        <dbReference type="Pfam" id="PF01261"/>
    </source>
</evidence>
<gene>
    <name evidence="2" type="ORF">SDC9_10320</name>
</gene>
<dbReference type="AlphaFoldDB" id="A0A644TCN2"/>
<accession>A0A644TCN2</accession>
<protein>
    <recommendedName>
        <fullName evidence="1">Xylose isomerase-like TIM barrel domain-containing protein</fullName>
    </recommendedName>
</protein>
<reference evidence="2" key="1">
    <citation type="submission" date="2019-08" db="EMBL/GenBank/DDBJ databases">
        <authorList>
            <person name="Kucharzyk K."/>
            <person name="Murdoch R.W."/>
            <person name="Higgins S."/>
            <person name="Loffler F."/>
        </authorList>
    </citation>
    <scope>NUCLEOTIDE SEQUENCE</scope>
</reference>
<sequence length="335" mass="36181">MMKRPRLGALGMQHEEHGAEMARNGWASGGRGEAVTGVSLVGMKSLEAIEGYIDEIGPNARFELSYQMSAELLAQAAPLIRGRVVSAHACCPSTEFFPNLASADPSVVAQSLTDMETTLETALGFGAGIVVLHAGYVTDLAMPSSYAARKPILSRPEFLNDVRHADGAICGPEYRASPGYIPYAERAKERLVALARRYARAGVRLAVENLNPRVGYLFHSPEEMLELAALDPDLWLCLDVGHLYITSFAFGFDYLEGLKTIIGSGKVASCHLHANSSEPGRYRDDHSSLKEQGFPLEEVLKIVAASRANLIVEAVEDLAGNTRIVQKAAAGREIL</sequence>
<dbReference type="EMBL" id="VSSQ01000025">
    <property type="protein sequence ID" value="MPL64663.1"/>
    <property type="molecule type" value="Genomic_DNA"/>
</dbReference>
<feature type="domain" description="Xylose isomerase-like TIM barrel" evidence="1">
    <location>
        <begin position="82"/>
        <end position="307"/>
    </location>
</feature>
<evidence type="ECO:0000313" key="2">
    <source>
        <dbReference type="EMBL" id="MPL64663.1"/>
    </source>
</evidence>
<proteinExistence type="predicted"/>
<organism evidence="2">
    <name type="scientific">bioreactor metagenome</name>
    <dbReference type="NCBI Taxonomy" id="1076179"/>
    <lineage>
        <taxon>unclassified sequences</taxon>
        <taxon>metagenomes</taxon>
        <taxon>ecological metagenomes</taxon>
    </lineage>
</organism>
<dbReference type="Gene3D" id="3.20.20.150">
    <property type="entry name" value="Divalent-metal-dependent TIM barrel enzymes"/>
    <property type="match status" value="1"/>
</dbReference>
<dbReference type="Pfam" id="PF01261">
    <property type="entry name" value="AP_endonuc_2"/>
    <property type="match status" value="1"/>
</dbReference>
<dbReference type="InterPro" id="IPR036237">
    <property type="entry name" value="Xyl_isomerase-like_sf"/>
</dbReference>